<name>A0A915EK67_9BILA</name>
<protein>
    <submittedName>
        <fullName evidence="3">Uncharacterized protein</fullName>
    </submittedName>
</protein>
<evidence type="ECO:0000256" key="1">
    <source>
        <dbReference type="SAM" id="MobiDB-lite"/>
    </source>
</evidence>
<feature type="compositionally biased region" description="Polar residues" evidence="1">
    <location>
        <begin position="248"/>
        <end position="263"/>
    </location>
</feature>
<proteinExistence type="predicted"/>
<reference evidence="3" key="1">
    <citation type="submission" date="2022-11" db="UniProtKB">
        <authorList>
            <consortium name="WormBaseParasite"/>
        </authorList>
    </citation>
    <scope>IDENTIFICATION</scope>
</reference>
<feature type="region of interest" description="Disordered" evidence="1">
    <location>
        <begin position="230"/>
        <end position="263"/>
    </location>
</feature>
<dbReference type="AlphaFoldDB" id="A0A915EK67"/>
<dbReference type="Proteomes" id="UP000887574">
    <property type="component" value="Unplaced"/>
</dbReference>
<sequence>MTTRDMITRSRAAMNRGKWTLNGAGIYLEAAKKSLAMGRSEVEEAKSLILVSHCKMWRPRADEEVELMHTTKVGSKTLALTPCLVNPATHCYRWTRISTNKRKDTSEHINFVCAECRRIRNAKDEAKEKPLPSWIAIRGVDREVRWEGSGKEAMQGKAAKRSLGAELATGSVEKPSTAVVTLEKKILERAKGKTKKRSAALSKKSGRRGAGGSRARLLGKEDEVALKAFDEAAKRGNGSGRRSRSARTTGQEDASVVGSQANHISEDVWRRKLPISINRSLRQGKPAASPRRL</sequence>
<feature type="region of interest" description="Disordered" evidence="1">
    <location>
        <begin position="189"/>
        <end position="217"/>
    </location>
</feature>
<organism evidence="2 3">
    <name type="scientific">Ditylenchus dipsaci</name>
    <dbReference type="NCBI Taxonomy" id="166011"/>
    <lineage>
        <taxon>Eukaryota</taxon>
        <taxon>Metazoa</taxon>
        <taxon>Ecdysozoa</taxon>
        <taxon>Nematoda</taxon>
        <taxon>Chromadorea</taxon>
        <taxon>Rhabditida</taxon>
        <taxon>Tylenchina</taxon>
        <taxon>Tylenchomorpha</taxon>
        <taxon>Sphaerularioidea</taxon>
        <taxon>Anguinidae</taxon>
        <taxon>Anguininae</taxon>
        <taxon>Ditylenchus</taxon>
    </lineage>
</organism>
<evidence type="ECO:0000313" key="3">
    <source>
        <dbReference type="WBParaSite" id="jg7173"/>
    </source>
</evidence>
<evidence type="ECO:0000313" key="2">
    <source>
        <dbReference type="Proteomes" id="UP000887574"/>
    </source>
</evidence>
<accession>A0A915EK67</accession>
<dbReference type="WBParaSite" id="jg7173">
    <property type="protein sequence ID" value="jg7173"/>
    <property type="gene ID" value="jg7173"/>
</dbReference>
<keyword evidence="2" id="KW-1185">Reference proteome</keyword>